<keyword evidence="4" id="KW-1185">Reference proteome</keyword>
<evidence type="ECO:0008006" key="5">
    <source>
        <dbReference type="Google" id="ProtNLM"/>
    </source>
</evidence>
<evidence type="ECO:0000313" key="4">
    <source>
        <dbReference type="Proteomes" id="UP001530293"/>
    </source>
</evidence>
<feature type="region of interest" description="Disordered" evidence="1">
    <location>
        <begin position="178"/>
        <end position="198"/>
    </location>
</feature>
<dbReference type="Proteomes" id="UP001530293">
    <property type="component" value="Unassembled WGS sequence"/>
</dbReference>
<evidence type="ECO:0000256" key="1">
    <source>
        <dbReference type="SAM" id="MobiDB-lite"/>
    </source>
</evidence>
<gene>
    <name evidence="3" type="ORF">ACHAWU_004411</name>
</gene>
<dbReference type="AlphaFoldDB" id="A0ABD3N747"/>
<reference evidence="3 4" key="1">
    <citation type="submission" date="2024-10" db="EMBL/GenBank/DDBJ databases">
        <title>Updated reference genomes for cyclostephanoid diatoms.</title>
        <authorList>
            <person name="Roberts W.R."/>
            <person name="Alverson A.J."/>
        </authorList>
    </citation>
    <scope>NUCLEOTIDE SEQUENCE [LARGE SCALE GENOMIC DNA]</scope>
    <source>
        <strain evidence="3 4">AJA232-27</strain>
    </source>
</reference>
<dbReference type="EMBL" id="JALLBG020000020">
    <property type="protein sequence ID" value="KAL3771852.1"/>
    <property type="molecule type" value="Genomic_DNA"/>
</dbReference>
<proteinExistence type="predicted"/>
<feature type="signal peptide" evidence="2">
    <location>
        <begin position="1"/>
        <end position="25"/>
    </location>
</feature>
<name>A0ABD3N747_9STRA</name>
<organism evidence="3 4">
    <name type="scientific">Discostella pseudostelligera</name>
    <dbReference type="NCBI Taxonomy" id="259834"/>
    <lineage>
        <taxon>Eukaryota</taxon>
        <taxon>Sar</taxon>
        <taxon>Stramenopiles</taxon>
        <taxon>Ochrophyta</taxon>
        <taxon>Bacillariophyta</taxon>
        <taxon>Coscinodiscophyceae</taxon>
        <taxon>Thalassiosirophycidae</taxon>
        <taxon>Stephanodiscales</taxon>
        <taxon>Stephanodiscaceae</taxon>
        <taxon>Discostella</taxon>
    </lineage>
</organism>
<protein>
    <recommendedName>
        <fullName evidence="5">Plastid lipid-associated protein/fibrillin conserved domain-containing protein</fullName>
    </recommendedName>
</protein>
<evidence type="ECO:0000313" key="3">
    <source>
        <dbReference type="EMBL" id="KAL3771852.1"/>
    </source>
</evidence>
<evidence type="ECO:0000256" key="2">
    <source>
        <dbReference type="SAM" id="SignalP"/>
    </source>
</evidence>
<feature type="compositionally biased region" description="Basic and acidic residues" evidence="1">
    <location>
        <begin position="184"/>
        <end position="198"/>
    </location>
</feature>
<sequence>MTMAMLRFLLVQLLSSAAYLVSVSAFSSSRINVAARCGGGGYYCHSSQRQPIVVAVCAIADASLLSEDDVVPTTNSSIPTPIDNVDDDFYYDQDVRAARDDLVALSQTLTSSNGNGSSSKFVRRPSDALRLLKEIDRLEAMVASSNNNDDNNFQRRRRKKELLVGDWTLIATANVPSPRFRGTTTKDNKMNDSSDRNSKGFEWFNDLKDAPSIEVTQRIRCTANEKAQADGDDNATTTMEIDRVDNVIEISPPSTDDNNILLRLLNPLSISKTKLVLIHNANIESVHPVLRTKIAWVSTVLNVAGPSSTSSSSNQLFDSNGQDLLGINNLFGEYLNVGSFDTPYVDERVRVSRSPGPVFETVRVFVRKEE</sequence>
<accession>A0ABD3N747</accession>
<feature type="chain" id="PRO_5044848019" description="Plastid lipid-associated protein/fibrillin conserved domain-containing protein" evidence="2">
    <location>
        <begin position="26"/>
        <end position="370"/>
    </location>
</feature>
<keyword evidence="2" id="KW-0732">Signal</keyword>
<comment type="caution">
    <text evidence="3">The sequence shown here is derived from an EMBL/GenBank/DDBJ whole genome shotgun (WGS) entry which is preliminary data.</text>
</comment>